<dbReference type="STRING" id="331657.A0A4U0WWN2"/>
<dbReference type="PANTHER" id="PTHR42342:SF1">
    <property type="entry name" value="STATIONARY PHASE PROTEIN 5"/>
    <property type="match status" value="1"/>
</dbReference>
<organism evidence="1 2">
    <name type="scientific">Cryomyces minteri</name>
    <dbReference type="NCBI Taxonomy" id="331657"/>
    <lineage>
        <taxon>Eukaryota</taxon>
        <taxon>Fungi</taxon>
        <taxon>Dikarya</taxon>
        <taxon>Ascomycota</taxon>
        <taxon>Pezizomycotina</taxon>
        <taxon>Dothideomycetes</taxon>
        <taxon>Dothideomycetes incertae sedis</taxon>
        <taxon>Cryomyces</taxon>
    </lineage>
</organism>
<dbReference type="InterPro" id="IPR038816">
    <property type="entry name" value="Stationary_phase_5"/>
</dbReference>
<evidence type="ECO:0008006" key="3">
    <source>
        <dbReference type="Google" id="ProtNLM"/>
    </source>
</evidence>
<dbReference type="GO" id="GO:0043248">
    <property type="term" value="P:proteasome assembly"/>
    <property type="evidence" value="ECO:0007669"/>
    <property type="project" value="TreeGrafter"/>
</dbReference>
<dbReference type="EMBL" id="NAJN01000843">
    <property type="protein sequence ID" value="TKA68150.1"/>
    <property type="molecule type" value="Genomic_DNA"/>
</dbReference>
<evidence type="ECO:0000313" key="2">
    <source>
        <dbReference type="Proteomes" id="UP000308768"/>
    </source>
</evidence>
<dbReference type="Proteomes" id="UP000308768">
    <property type="component" value="Unassembled WGS sequence"/>
</dbReference>
<gene>
    <name evidence="1" type="ORF">B0A49_07519</name>
</gene>
<sequence length="456" mass="50017">MVSSLGHLHRLVAKNAKLFRLAWKKTSKLIQAQLPAETQFQPVLVRNTPRHPIHPAAYLKQSRGRWYTTHSTINATVRRFTSSAQHSAPSGVKYDRASFPKSRIGSIVNSQAGRAPFASTLRPNLTGGTLGRTAGGYTLGSGRIGGVRHFSHSPTAQAHVVQNVSQAIRAFAVSGQKAQFDGMHPRTGEKRYKAVSALQEETGRKMRSLPKATPGSYIDFNVNPTITALTPMNAVASIVGYEQAICEKETLNTSGLLDVLSVDFSRALKELAAVLNDLKRLSSLGDLPITYRTSSLRVHFPGCDAESVERLCEELNVSRGVVCQDKDFDAFNGTEIALLFPFAPSATSSEASFYEKPAPEYDEDQGCIDWRNMLSPEDAALPTPAYSTQSESGFEELDAAVEDNPWICSPSGYDSLPYSSEGSVARYERTEQHSPLEYQGFEGIYRFIEQCDAAKR</sequence>
<comment type="caution">
    <text evidence="1">The sequence shown here is derived from an EMBL/GenBank/DDBJ whole genome shotgun (WGS) entry which is preliminary data.</text>
</comment>
<evidence type="ECO:0000313" key="1">
    <source>
        <dbReference type="EMBL" id="TKA68150.1"/>
    </source>
</evidence>
<proteinExistence type="predicted"/>
<keyword evidence="2" id="KW-1185">Reference proteome</keyword>
<dbReference type="GO" id="GO:0070628">
    <property type="term" value="F:proteasome binding"/>
    <property type="evidence" value="ECO:0007669"/>
    <property type="project" value="InterPro"/>
</dbReference>
<name>A0A4U0WWN2_9PEZI</name>
<protein>
    <recommendedName>
        <fullName evidence="3">Casein kinase II beta 2 subunit</fullName>
    </recommendedName>
</protein>
<dbReference type="PANTHER" id="PTHR42342">
    <property type="entry name" value="STATIONARY PHASE PROTEIN 5"/>
    <property type="match status" value="1"/>
</dbReference>
<dbReference type="OrthoDB" id="5415241at2759"/>
<reference evidence="1 2" key="1">
    <citation type="submission" date="2017-03" db="EMBL/GenBank/DDBJ databases">
        <title>Genomes of endolithic fungi from Antarctica.</title>
        <authorList>
            <person name="Coleine C."/>
            <person name="Masonjones S."/>
            <person name="Stajich J.E."/>
        </authorList>
    </citation>
    <scope>NUCLEOTIDE SEQUENCE [LARGE SCALE GENOMIC DNA]</scope>
    <source>
        <strain evidence="1 2">CCFEE 5187</strain>
    </source>
</reference>
<accession>A0A4U0WWN2</accession>
<dbReference type="AlphaFoldDB" id="A0A4U0WWN2"/>